<dbReference type="Pfam" id="PF00580">
    <property type="entry name" value="UvrD-helicase"/>
    <property type="match status" value="1"/>
</dbReference>
<comment type="caution">
    <text evidence="17">The sequence shown here is derived from an EMBL/GenBank/DDBJ whole genome shotgun (WGS) entry which is preliminary data.</text>
</comment>
<dbReference type="GO" id="GO:0016887">
    <property type="term" value="F:ATP hydrolysis activity"/>
    <property type="evidence" value="ECO:0007669"/>
    <property type="project" value="RHEA"/>
</dbReference>
<evidence type="ECO:0000256" key="3">
    <source>
        <dbReference type="ARBA" id="ARBA00022763"/>
    </source>
</evidence>
<comment type="catalytic activity">
    <reaction evidence="11">
        <text>Couples ATP hydrolysis with the unwinding of duplex DNA by translocating in the 3'-5' direction.</text>
        <dbReference type="EC" id="5.6.2.4"/>
    </reaction>
</comment>
<evidence type="ECO:0000256" key="6">
    <source>
        <dbReference type="ARBA" id="ARBA00022839"/>
    </source>
</evidence>
<keyword evidence="7 14" id="KW-0067">ATP-binding</keyword>
<keyword evidence="1" id="KW-0540">Nuclease</keyword>
<evidence type="ECO:0000313" key="17">
    <source>
        <dbReference type="EMBL" id="RXQ90407.1"/>
    </source>
</evidence>
<evidence type="ECO:0000256" key="9">
    <source>
        <dbReference type="ARBA" id="ARBA00023204"/>
    </source>
</evidence>
<evidence type="ECO:0000256" key="14">
    <source>
        <dbReference type="PROSITE-ProRule" id="PRU00560"/>
    </source>
</evidence>
<dbReference type="GO" id="GO:0005829">
    <property type="term" value="C:cytosol"/>
    <property type="evidence" value="ECO:0007669"/>
    <property type="project" value="TreeGrafter"/>
</dbReference>
<keyword evidence="6" id="KW-0269">Exonuclease</keyword>
<evidence type="ECO:0000256" key="2">
    <source>
        <dbReference type="ARBA" id="ARBA00022741"/>
    </source>
</evidence>
<dbReference type="InterPro" id="IPR000212">
    <property type="entry name" value="DNA_helicase_UvrD/REP"/>
</dbReference>
<reference evidence="17 18" key="1">
    <citation type="submission" date="2019-01" db="EMBL/GenBank/DDBJ databases">
        <title>Ancylomarina salipaludis sp. nov., isolated from a salt marsh.</title>
        <authorList>
            <person name="Yoon J.-H."/>
        </authorList>
    </citation>
    <scope>NUCLEOTIDE SEQUENCE [LARGE SCALE GENOMIC DNA]</scope>
    <source>
        <strain evidence="17 18">SHSM-M15</strain>
    </source>
</reference>
<evidence type="ECO:0000256" key="10">
    <source>
        <dbReference type="ARBA" id="ARBA00023235"/>
    </source>
</evidence>
<dbReference type="Proteomes" id="UP000289703">
    <property type="component" value="Unassembled WGS sequence"/>
</dbReference>
<dbReference type="PROSITE" id="PS51198">
    <property type="entry name" value="UVRD_HELICASE_ATP_BIND"/>
    <property type="match status" value="1"/>
</dbReference>
<keyword evidence="8" id="KW-0238">DNA-binding</keyword>
<proteinExistence type="predicted"/>
<evidence type="ECO:0000256" key="13">
    <source>
        <dbReference type="ARBA" id="ARBA00048988"/>
    </source>
</evidence>
<dbReference type="OrthoDB" id="9810135at2"/>
<keyword evidence="18" id="KW-1185">Reference proteome</keyword>
<gene>
    <name evidence="17" type="ORF">EO244_13435</name>
</gene>
<dbReference type="InterPro" id="IPR027417">
    <property type="entry name" value="P-loop_NTPase"/>
</dbReference>
<dbReference type="EC" id="5.6.2.4" evidence="12"/>
<dbReference type="InterPro" id="IPR011604">
    <property type="entry name" value="PDDEXK-like_dom_sf"/>
</dbReference>
<dbReference type="Gene3D" id="3.40.50.300">
    <property type="entry name" value="P-loop containing nucleotide triphosphate hydrolases"/>
    <property type="match status" value="3"/>
</dbReference>
<dbReference type="AlphaFoldDB" id="A0A4Q1JJ70"/>
<dbReference type="PANTHER" id="PTHR11070:SF67">
    <property type="entry name" value="DNA 3'-5' HELICASE"/>
    <property type="match status" value="1"/>
</dbReference>
<keyword evidence="10" id="KW-0413">Isomerase</keyword>
<dbReference type="GO" id="GO:0000725">
    <property type="term" value="P:recombinational repair"/>
    <property type="evidence" value="ECO:0007669"/>
    <property type="project" value="TreeGrafter"/>
</dbReference>
<protein>
    <recommendedName>
        <fullName evidence="12">DNA 3'-5' helicase</fullName>
        <ecNumber evidence="12">5.6.2.4</ecNumber>
    </recommendedName>
</protein>
<feature type="domain" description="UvrD-like helicase C-terminal" evidence="16">
    <location>
        <begin position="502"/>
        <end position="760"/>
    </location>
</feature>
<comment type="catalytic activity">
    <reaction evidence="13">
        <text>ATP + H2O = ADP + phosphate + H(+)</text>
        <dbReference type="Rhea" id="RHEA:13065"/>
        <dbReference type="ChEBI" id="CHEBI:15377"/>
        <dbReference type="ChEBI" id="CHEBI:15378"/>
        <dbReference type="ChEBI" id="CHEBI:30616"/>
        <dbReference type="ChEBI" id="CHEBI:43474"/>
        <dbReference type="ChEBI" id="CHEBI:456216"/>
        <dbReference type="EC" id="5.6.2.4"/>
    </reaction>
</comment>
<keyword evidence="2 14" id="KW-0547">Nucleotide-binding</keyword>
<dbReference type="EMBL" id="SAXA01000013">
    <property type="protein sequence ID" value="RXQ90407.1"/>
    <property type="molecule type" value="Genomic_DNA"/>
</dbReference>
<dbReference type="GO" id="GO:0003677">
    <property type="term" value="F:DNA binding"/>
    <property type="evidence" value="ECO:0007669"/>
    <property type="project" value="UniProtKB-KW"/>
</dbReference>
<dbReference type="InterPro" id="IPR014017">
    <property type="entry name" value="DNA_helicase_UvrD-like_C"/>
</dbReference>
<dbReference type="PROSITE" id="PS51217">
    <property type="entry name" value="UVRD_HELICASE_CTER"/>
    <property type="match status" value="1"/>
</dbReference>
<dbReference type="PANTHER" id="PTHR11070">
    <property type="entry name" value="UVRD / RECB / PCRA DNA HELICASE FAMILY MEMBER"/>
    <property type="match status" value="1"/>
</dbReference>
<keyword evidence="9" id="KW-0234">DNA repair</keyword>
<evidence type="ECO:0000256" key="12">
    <source>
        <dbReference type="ARBA" id="ARBA00034808"/>
    </source>
</evidence>
<evidence type="ECO:0000256" key="11">
    <source>
        <dbReference type="ARBA" id="ARBA00034617"/>
    </source>
</evidence>
<evidence type="ECO:0000256" key="5">
    <source>
        <dbReference type="ARBA" id="ARBA00022806"/>
    </source>
</evidence>
<dbReference type="GO" id="GO:0004527">
    <property type="term" value="F:exonuclease activity"/>
    <property type="evidence" value="ECO:0007669"/>
    <property type="project" value="UniProtKB-KW"/>
</dbReference>
<evidence type="ECO:0000259" key="15">
    <source>
        <dbReference type="PROSITE" id="PS51198"/>
    </source>
</evidence>
<dbReference type="RefSeq" id="WP_129255204.1">
    <property type="nucleotide sequence ID" value="NZ_SAXA01000013.1"/>
</dbReference>
<accession>A0A4Q1JJ70</accession>
<keyword evidence="4 14" id="KW-0378">Hydrolase</keyword>
<evidence type="ECO:0000313" key="18">
    <source>
        <dbReference type="Proteomes" id="UP000289703"/>
    </source>
</evidence>
<evidence type="ECO:0000259" key="16">
    <source>
        <dbReference type="PROSITE" id="PS51217"/>
    </source>
</evidence>
<dbReference type="InterPro" id="IPR014016">
    <property type="entry name" value="UvrD-like_ATP-bd"/>
</dbReference>
<dbReference type="GO" id="GO:0005524">
    <property type="term" value="F:ATP binding"/>
    <property type="evidence" value="ECO:0007669"/>
    <property type="project" value="UniProtKB-UniRule"/>
</dbReference>
<dbReference type="GO" id="GO:0043138">
    <property type="term" value="F:3'-5' DNA helicase activity"/>
    <property type="evidence" value="ECO:0007669"/>
    <property type="project" value="UniProtKB-EC"/>
</dbReference>
<name>A0A4Q1JJ70_9BACT</name>
<dbReference type="Pfam" id="PF13361">
    <property type="entry name" value="UvrD_C"/>
    <property type="match status" value="1"/>
</dbReference>
<dbReference type="Gene3D" id="3.90.320.10">
    <property type="match status" value="1"/>
</dbReference>
<evidence type="ECO:0000256" key="1">
    <source>
        <dbReference type="ARBA" id="ARBA00022722"/>
    </source>
</evidence>
<sequence length="1089" mass="125329">MSSLNIYRASAGSGKTYTLTREYLKLVFEEAINYRSILAVTFTNKATDEMKSRILKEIYILSKGEKSPYAEELMTINQLDKAALQIKAKEILNRLLHDYSRFSVTTIDSFFQKVVRSFTREIGLQMGFNIELDQRKVLNEVVDLLFLDVDEDAQLRSWLSDFAESKIKEGKTWNFKNDILEVGTEVFKEDYMNFDQVLIEKLSDKNFLNAYRKGLKQIKDEFEDTLKEIGTRAVNLIESQGLSLTDFSFGKSGFANYFYKLQAGEMVEPGARVLAAIDNPDKWTPAKASADIKAAVSTVYSSGLGDLLKNAVEFFDNECQLYFSTDKTLKYIYTLGILTDISKKIKSFTEDENLFLLSDASRLLRSIIGTNDTPFVYEKIGNVYKHFMIDEFQDTSSMQWDNFRPLVGNSLAEDNRSLVVGDVKQSIYRWRNGDWKLLAEQLDVDFKSQGVNGLTLNQNWRSSKNVINFNNALYAIASQALQNDYNNDIPPALEESLSVERARILNAYSDVYQDFPGGKDKCPGYVKANMIEVENGEKWTEKVLEQLPAQIEEIQAQGYRAGDMAILVRNGREGAQIANTLMTYRNSDSAKEGVNYNVISNESLYLKNASVISFLTHLLRYFIYPEDQINLAYLLQEYCLYLNDEAPDNLDDIFAQSEDAEDVFKGLFPKEFVGNISFLKRQALFDLVEQLIDIFALNKRASDFPYLEAFQDLVLSFSRSDSPDLNSFIDYWEERKDKEVISVSDHQDAIRILTIHKSKGLEFKAVLLPFCDWDLDDVKHTKILWCQPELEGFNRVDVLPIRYGSDLKKTIYYKEYFTEKLQAYIDNLNLLYVATTRAEEVLVCYSPLPAGDNFSKVSHLLYHIFENAHKYSDEFGAKKIIDINSYWNDEQKCFELGVLPTKERVEESYEEVPRLLEYPASMLDDRLKLRSHAADYFDFSEAASIDSFAPINRGNILHILFQNIRYAEDLDVALTQLKFEGKLDELQANEVRLMVQDLFSKPQIASWFSKDWRVINERDILLGEGNTLRPDRVIVKGDEAIVIDYKFGKNKEKAHIRQVSAYKKLLQQMNYKKVSAFILYGKLDEIVEV</sequence>
<evidence type="ECO:0000256" key="7">
    <source>
        <dbReference type="ARBA" id="ARBA00022840"/>
    </source>
</evidence>
<feature type="binding site" evidence="14">
    <location>
        <begin position="9"/>
        <end position="16"/>
    </location>
    <ligand>
        <name>ATP</name>
        <dbReference type="ChEBI" id="CHEBI:30616"/>
    </ligand>
</feature>
<dbReference type="Gene3D" id="1.10.3170.10">
    <property type="entry name" value="Recbcd, chain B, domain 2"/>
    <property type="match status" value="1"/>
</dbReference>
<feature type="domain" description="UvrD-like helicase ATP-binding" evidence="15">
    <location>
        <begin position="1"/>
        <end position="463"/>
    </location>
</feature>
<evidence type="ECO:0000256" key="4">
    <source>
        <dbReference type="ARBA" id="ARBA00022801"/>
    </source>
</evidence>
<evidence type="ECO:0000256" key="8">
    <source>
        <dbReference type="ARBA" id="ARBA00023125"/>
    </source>
</evidence>
<organism evidence="17 18">
    <name type="scientific">Ancylomarina salipaludis</name>
    <dbReference type="NCBI Taxonomy" id="2501299"/>
    <lineage>
        <taxon>Bacteria</taxon>
        <taxon>Pseudomonadati</taxon>
        <taxon>Bacteroidota</taxon>
        <taxon>Bacteroidia</taxon>
        <taxon>Marinilabiliales</taxon>
        <taxon>Marinifilaceae</taxon>
        <taxon>Ancylomarina</taxon>
    </lineage>
</organism>
<dbReference type="SUPFAM" id="SSF52540">
    <property type="entry name" value="P-loop containing nucleoside triphosphate hydrolases"/>
    <property type="match status" value="1"/>
</dbReference>
<keyword evidence="5 14" id="KW-0347">Helicase</keyword>
<keyword evidence="3" id="KW-0227">DNA damage</keyword>